<feature type="region of interest" description="Disordered" evidence="1">
    <location>
        <begin position="1"/>
        <end position="383"/>
    </location>
</feature>
<dbReference type="AlphaFoldDB" id="A0A6J4V2G8"/>
<sequence>GRGHAARDRQGVRGRGRRRPRLARGPGRRVRRPGRALGLRQDDDAEPRRRAARADRWRHPDRRQADQRPGPQRPRPGDGLPELCALPEQEGLRQPRLPAQDAGHAQGGDRRPGPQDCRDPQHRAPARPEAEAALRRPAAARRPRPGPGPQPQGLPDGRAALQPGRQAARPDAGGAEAVPPGDRRDGPLRHPRPDGSGDDGRQDGGDERRGAPAVRPAGRGLPPPGERVRRRVRRQPVDEPAPSRRDRRRRPGRAAGYRGLAAPPLAGQCPAGGGQLRRRDGGDPPQPGPSLPGGAAGLGRDPGLHRRADRRPDLRPSPAGRTAPGRERRRRVAGRARRPGLGRVRPGLPPPLRRPDRAGAAAGGRGGVRGDGRVGAGDGHGGI</sequence>
<feature type="compositionally biased region" description="Gly residues" evidence="1">
    <location>
        <begin position="361"/>
        <end position="383"/>
    </location>
</feature>
<dbReference type="GO" id="GO:0016787">
    <property type="term" value="F:hydrolase activity"/>
    <property type="evidence" value="ECO:0007669"/>
    <property type="project" value="UniProtKB-KW"/>
</dbReference>
<organism evidence="2">
    <name type="scientific">uncultured Thermomicrobiales bacterium</name>
    <dbReference type="NCBI Taxonomy" id="1645740"/>
    <lineage>
        <taxon>Bacteria</taxon>
        <taxon>Pseudomonadati</taxon>
        <taxon>Thermomicrobiota</taxon>
        <taxon>Thermomicrobia</taxon>
        <taxon>Thermomicrobiales</taxon>
        <taxon>environmental samples</taxon>
    </lineage>
</organism>
<name>A0A6J4V2G8_9BACT</name>
<feature type="compositionally biased region" description="Basic residues" evidence="1">
    <location>
        <begin position="327"/>
        <end position="340"/>
    </location>
</feature>
<feature type="non-terminal residue" evidence="2">
    <location>
        <position position="1"/>
    </location>
</feature>
<feature type="compositionally biased region" description="Basic and acidic residues" evidence="1">
    <location>
        <begin position="235"/>
        <end position="244"/>
    </location>
</feature>
<gene>
    <name evidence="2" type="ORF">AVDCRST_MAG49-2713</name>
</gene>
<feature type="compositionally biased region" description="Basic residues" evidence="1">
    <location>
        <begin position="12"/>
        <end position="34"/>
    </location>
</feature>
<evidence type="ECO:0000313" key="2">
    <source>
        <dbReference type="EMBL" id="CAA9563558.1"/>
    </source>
</evidence>
<feature type="compositionally biased region" description="Low complexity" evidence="1">
    <location>
        <begin position="211"/>
        <end position="220"/>
    </location>
</feature>
<feature type="compositionally biased region" description="Basic and acidic residues" evidence="1">
    <location>
        <begin position="1"/>
        <end position="11"/>
    </location>
</feature>
<reference evidence="2" key="1">
    <citation type="submission" date="2020-02" db="EMBL/GenBank/DDBJ databases">
        <authorList>
            <person name="Meier V. D."/>
        </authorList>
    </citation>
    <scope>NUCLEOTIDE SEQUENCE</scope>
    <source>
        <strain evidence="2">AVDCRST_MAG49</strain>
    </source>
</reference>
<keyword evidence="2" id="KW-0547">Nucleotide-binding</keyword>
<keyword evidence="2" id="KW-0378">Hydrolase</keyword>
<feature type="compositionally biased region" description="Basic and acidic residues" evidence="1">
    <location>
        <begin position="40"/>
        <end position="66"/>
    </location>
</feature>
<feature type="compositionally biased region" description="Basic and acidic residues" evidence="1">
    <location>
        <begin position="302"/>
        <end position="314"/>
    </location>
</feature>
<feature type="compositionally biased region" description="Basic and acidic residues" evidence="1">
    <location>
        <begin position="107"/>
        <end position="134"/>
    </location>
</feature>
<evidence type="ECO:0000256" key="1">
    <source>
        <dbReference type="SAM" id="MobiDB-lite"/>
    </source>
</evidence>
<dbReference type="EC" id="3.6.3.19" evidence="2"/>
<feature type="non-terminal residue" evidence="2">
    <location>
        <position position="383"/>
    </location>
</feature>
<feature type="compositionally biased region" description="Basic and acidic residues" evidence="1">
    <location>
        <begin position="181"/>
        <end position="210"/>
    </location>
</feature>
<protein>
    <submittedName>
        <fullName evidence="2">Maltose/maltodextrin transport ATP-binding protein MalK</fullName>
        <ecNumber evidence="2">3.6.3.19</ecNumber>
    </submittedName>
</protein>
<dbReference type="GO" id="GO:0005524">
    <property type="term" value="F:ATP binding"/>
    <property type="evidence" value="ECO:0007669"/>
    <property type="project" value="UniProtKB-KW"/>
</dbReference>
<proteinExistence type="predicted"/>
<dbReference type="EMBL" id="CADCWG010000185">
    <property type="protein sequence ID" value="CAA9563558.1"/>
    <property type="molecule type" value="Genomic_DNA"/>
</dbReference>
<accession>A0A6J4V2G8</accession>
<feature type="compositionally biased region" description="Low complexity" evidence="1">
    <location>
        <begin position="253"/>
        <end position="267"/>
    </location>
</feature>
<keyword evidence="2" id="KW-0067">ATP-binding</keyword>